<comment type="subcellular location">
    <subcellularLocation>
        <location evidence="1">Nucleus</location>
    </subcellularLocation>
</comment>
<keyword evidence="3" id="KW-0863">Zinc-finger</keyword>
<evidence type="ECO:0000259" key="6">
    <source>
        <dbReference type="Pfam" id="PF05699"/>
    </source>
</evidence>
<dbReference type="PANTHER" id="PTHR46481:SF10">
    <property type="entry name" value="ZINC FINGER BED DOMAIN-CONTAINING PROTEIN 39"/>
    <property type="match status" value="1"/>
</dbReference>
<comment type="caution">
    <text evidence="7">The sequence shown here is derived from an EMBL/GenBank/DDBJ whole genome shotgun (WGS) entry which is preliminary data.</text>
</comment>
<dbReference type="EMBL" id="JBJJXI010000124">
    <property type="protein sequence ID" value="KAL3388948.1"/>
    <property type="molecule type" value="Genomic_DNA"/>
</dbReference>
<evidence type="ECO:0000256" key="4">
    <source>
        <dbReference type="ARBA" id="ARBA00022833"/>
    </source>
</evidence>
<evidence type="ECO:0000256" key="3">
    <source>
        <dbReference type="ARBA" id="ARBA00022771"/>
    </source>
</evidence>
<sequence length="541" mass="62421">MISSIKTQLQVAKNCSRSSSFLGVWKKFKNITKDIAFAVVLELLTVTSAEIENVREILRVLEPFYQFPSEKQLLDVIIPQLYEQVKKKVSTIIKNDLSNGVQSIALTIDGWTGRSITDHMTVTVHYWTADFEPRHFLLQLESLPKNWNSAEDLFHLIQNVLLKYGYLKENMTIHIVTTNGDNIVKAISMDDKWIRIPCFARLLQFTIDDVLNSFNGFSNLVTKCHTLVSNIWPSKSDCKESIIDSFENQTCSILDNIVPSWNSTFDMFENLIKLRSSLKMFLRNIPLLPEKLTKSNWESISVYIKIFGLLKQASNLMSKEAYPPLSLYLSTIRGILELIESENWTDKLSAQLINSICSRFSHINISEPIIIAMVADPRFKTHLLLEDEKSTVFDIIKNKMLCVDNVDIEIKCESLKIKNTRELALESYFVDIRKKKVSDIEKIVEAELTYYLHESLVPVDTVVHEWWKSNATRFPKLCKLAKIYLSIPAIQVSSERAFMNKQGFITDSRAEKLTKEVNVLDLMRISFLNQNMNQFKKDIYL</sequence>
<protein>
    <recommendedName>
        <fullName evidence="6">HAT C-terminal dimerisation domain-containing protein</fullName>
    </recommendedName>
</protein>
<reference evidence="7 8" key="1">
    <citation type="journal article" date="2024" name="bioRxiv">
        <title>A reference genome for Trichogramma kaykai: A tiny desert-dwelling parasitoid wasp with competing sex-ratio distorters.</title>
        <authorList>
            <person name="Culotta J."/>
            <person name="Lindsey A.R."/>
        </authorList>
    </citation>
    <scope>NUCLEOTIDE SEQUENCE [LARGE SCALE GENOMIC DNA]</scope>
    <source>
        <strain evidence="7 8">KSX58</strain>
    </source>
</reference>
<accession>A0ABD2W7J3</accession>
<name>A0ABD2W7J3_9HYME</name>
<dbReference type="SUPFAM" id="SSF53098">
    <property type="entry name" value="Ribonuclease H-like"/>
    <property type="match status" value="1"/>
</dbReference>
<evidence type="ECO:0000313" key="8">
    <source>
        <dbReference type="Proteomes" id="UP001627154"/>
    </source>
</evidence>
<proteinExistence type="predicted"/>
<dbReference type="Pfam" id="PF05699">
    <property type="entry name" value="Dimer_Tnp_hAT"/>
    <property type="match status" value="1"/>
</dbReference>
<dbReference type="AlphaFoldDB" id="A0ABD2W7J3"/>
<feature type="domain" description="HAT C-terminal dimerisation" evidence="6">
    <location>
        <begin position="447"/>
        <end position="513"/>
    </location>
</feature>
<dbReference type="InterPro" id="IPR012337">
    <property type="entry name" value="RNaseH-like_sf"/>
</dbReference>
<dbReference type="Proteomes" id="UP001627154">
    <property type="component" value="Unassembled WGS sequence"/>
</dbReference>
<evidence type="ECO:0000256" key="1">
    <source>
        <dbReference type="ARBA" id="ARBA00004123"/>
    </source>
</evidence>
<keyword evidence="5" id="KW-0539">Nucleus</keyword>
<dbReference type="InterPro" id="IPR008906">
    <property type="entry name" value="HATC_C_dom"/>
</dbReference>
<dbReference type="PANTHER" id="PTHR46481">
    <property type="entry name" value="ZINC FINGER BED DOMAIN-CONTAINING PROTEIN 4"/>
    <property type="match status" value="1"/>
</dbReference>
<dbReference type="InterPro" id="IPR052035">
    <property type="entry name" value="ZnF_BED_domain_contain"/>
</dbReference>
<evidence type="ECO:0000256" key="2">
    <source>
        <dbReference type="ARBA" id="ARBA00022723"/>
    </source>
</evidence>
<keyword evidence="2" id="KW-0479">Metal-binding</keyword>
<evidence type="ECO:0000256" key="5">
    <source>
        <dbReference type="ARBA" id="ARBA00023242"/>
    </source>
</evidence>
<keyword evidence="8" id="KW-1185">Reference proteome</keyword>
<dbReference type="GO" id="GO:0005634">
    <property type="term" value="C:nucleus"/>
    <property type="evidence" value="ECO:0007669"/>
    <property type="project" value="UniProtKB-SubCell"/>
</dbReference>
<gene>
    <name evidence="7" type="ORF">TKK_015903</name>
</gene>
<keyword evidence="4" id="KW-0862">Zinc</keyword>
<dbReference type="GO" id="GO:0008270">
    <property type="term" value="F:zinc ion binding"/>
    <property type="evidence" value="ECO:0007669"/>
    <property type="project" value="UniProtKB-KW"/>
</dbReference>
<organism evidence="7 8">
    <name type="scientific">Trichogramma kaykai</name>
    <dbReference type="NCBI Taxonomy" id="54128"/>
    <lineage>
        <taxon>Eukaryota</taxon>
        <taxon>Metazoa</taxon>
        <taxon>Ecdysozoa</taxon>
        <taxon>Arthropoda</taxon>
        <taxon>Hexapoda</taxon>
        <taxon>Insecta</taxon>
        <taxon>Pterygota</taxon>
        <taxon>Neoptera</taxon>
        <taxon>Endopterygota</taxon>
        <taxon>Hymenoptera</taxon>
        <taxon>Apocrita</taxon>
        <taxon>Proctotrupomorpha</taxon>
        <taxon>Chalcidoidea</taxon>
        <taxon>Trichogrammatidae</taxon>
        <taxon>Trichogramma</taxon>
    </lineage>
</organism>
<evidence type="ECO:0000313" key="7">
    <source>
        <dbReference type="EMBL" id="KAL3388948.1"/>
    </source>
</evidence>